<dbReference type="CDD" id="cd18795">
    <property type="entry name" value="SF2_C_Ski2"/>
    <property type="match status" value="1"/>
</dbReference>
<dbReference type="Pfam" id="PF00271">
    <property type="entry name" value="Helicase_C"/>
    <property type="match status" value="1"/>
</dbReference>
<keyword evidence="3 9" id="KW-0347">Helicase</keyword>
<dbReference type="InterPro" id="IPR014001">
    <property type="entry name" value="Helicase_ATP-bd"/>
</dbReference>
<dbReference type="InterPro" id="IPR011545">
    <property type="entry name" value="DEAD/DEAH_box_helicase_dom"/>
</dbReference>
<keyword evidence="10" id="KW-1185">Reference proteome</keyword>
<dbReference type="PANTHER" id="PTHR12131:SF1">
    <property type="entry name" value="ATP-DEPENDENT RNA HELICASE SUPV3L1, MITOCHONDRIAL-RELATED"/>
    <property type="match status" value="1"/>
</dbReference>
<dbReference type="Gene3D" id="3.40.50.300">
    <property type="entry name" value="P-loop containing nucleotide triphosphate hydrolases"/>
    <property type="match status" value="2"/>
</dbReference>
<evidence type="ECO:0000256" key="6">
    <source>
        <dbReference type="SAM" id="MobiDB-lite"/>
    </source>
</evidence>
<dbReference type="STRING" id="1505727.GA0061077_0436"/>
<dbReference type="PROSITE" id="PS51194">
    <property type="entry name" value="HELICASE_CTER"/>
    <property type="match status" value="1"/>
</dbReference>
<accession>A0A1C4H2L7</accession>
<reference evidence="10" key="1">
    <citation type="submission" date="2016-08" db="EMBL/GenBank/DDBJ databases">
        <authorList>
            <person name="Varghese N."/>
            <person name="Submissions Spin"/>
        </authorList>
    </citation>
    <scope>NUCLEOTIDE SEQUENCE [LARGE SCALE GENOMIC DNA]</scope>
    <source>
        <strain evidence="10">R-52791</strain>
    </source>
</reference>
<dbReference type="GO" id="GO:0005524">
    <property type="term" value="F:ATP binding"/>
    <property type="evidence" value="ECO:0007669"/>
    <property type="project" value="UniProtKB-KW"/>
</dbReference>
<dbReference type="AlphaFoldDB" id="A0A1C4H2L7"/>
<dbReference type="PROSITE" id="PS51192">
    <property type="entry name" value="HELICASE_ATP_BIND_1"/>
    <property type="match status" value="1"/>
</dbReference>
<dbReference type="GO" id="GO:0003676">
    <property type="term" value="F:nucleic acid binding"/>
    <property type="evidence" value="ECO:0007669"/>
    <property type="project" value="InterPro"/>
</dbReference>
<feature type="domain" description="Helicase ATP-binding" evidence="7">
    <location>
        <begin position="78"/>
        <end position="236"/>
    </location>
</feature>
<feature type="coiled-coil region" evidence="5">
    <location>
        <begin position="551"/>
        <end position="578"/>
    </location>
</feature>
<evidence type="ECO:0000256" key="1">
    <source>
        <dbReference type="ARBA" id="ARBA00022741"/>
    </source>
</evidence>
<name>A0A1C4H2L7_9BIFI</name>
<sequence length="891" mass="101040">MNRQFLVMSHPHHHKRYKRCVESKDTGVDVTPLNDDGNLSPSQRYAAFKTRSSYEKTDAARFAGALSFELDDFQIEANKALEAGNNVLVAAPTGAGKTIVADFAMYLAQANNVKAFYTTPIKALSNQKYHDLVNLYGVDQVGLLTGDTSINSEANLVVMTTEVLRNMIYEKAATLNTLRYVILDEVHYLADKFRGPVWEEVIIHLPEQAKIVALSATVSNVEDFCAWLESVRGSTKLVVSEKRPVPLEQHVMVQYDDRHEPELFDLYRHNQDGTQTDRLNARLVERIDQIDRMAAREAYAQSRTGGKRRNRGGGRERRRVGKARRYTPRRWATVDELDFMGMLPGIYFIFSRKGCDEAVEQCLNAGLELTTKDEVGRIRAIVNEMVEGELDYDDLKALGFARFRYALEEGFAPHHAGMIALFRQIVERLFEEGLVKMVFATETLALGINMPARCVVIEKLEKFNGVHHVPLTPGEYTQLTGRAGRRGIDTIGHAVIVDHRDFVPAAAASLSSKRVYPLHSSFKPTFNMAVNLLNSSSYDTARDTLDHSFAQWEANESAEDLESRIQVLEQAAQGYEQAFHCSRGDFKVFMTLRQRLSYLQKDERRHLKRTNFHNAEERTKSFLALDKQIAQLKIEENEHPCRSCPDFQNHLKWGHRWLRETKELKHVKDRYESRTGSVARQFDRICDILSELGYLEQVSVSSDGPQSRCAGHDRQLTVRGQLLRQIYSEYDLVLSESIADGFLDLLEPDELCATLSSLVYQSRRGGESEPRRYPGGINGPVAAACQSLREVFADVEMMREDADLDDLETLDFGLVDAIYDWARGEELSQILRRSELTGGDFVRNAKRLSDILQQISSASQYYQNNNPHLAQTARKADKLINRGIVAYSGVE</sequence>
<evidence type="ECO:0000259" key="7">
    <source>
        <dbReference type="PROSITE" id="PS51192"/>
    </source>
</evidence>
<dbReference type="SUPFAM" id="SSF52540">
    <property type="entry name" value="P-loop containing nucleoside triphosphate hydrolases"/>
    <property type="match status" value="1"/>
</dbReference>
<dbReference type="SMART" id="SM00490">
    <property type="entry name" value="HELICc"/>
    <property type="match status" value="1"/>
</dbReference>
<evidence type="ECO:0000313" key="9">
    <source>
        <dbReference type="EMBL" id="SCC78818.1"/>
    </source>
</evidence>
<dbReference type="InterPro" id="IPR027417">
    <property type="entry name" value="P-loop_NTPase"/>
</dbReference>
<dbReference type="GO" id="GO:0016787">
    <property type="term" value="F:hydrolase activity"/>
    <property type="evidence" value="ECO:0007669"/>
    <property type="project" value="UniProtKB-KW"/>
</dbReference>
<dbReference type="Proteomes" id="UP000242610">
    <property type="component" value="Unassembled WGS sequence"/>
</dbReference>
<protein>
    <submittedName>
        <fullName evidence="9">ATP-dependent RNA helicase HelY</fullName>
    </submittedName>
</protein>
<dbReference type="InterPro" id="IPR001650">
    <property type="entry name" value="Helicase_C-like"/>
</dbReference>
<dbReference type="GO" id="GO:0070478">
    <property type="term" value="P:nuclear-transcribed mRNA catabolic process, 3'-5' exonucleolytic nonsense-mediated decay"/>
    <property type="evidence" value="ECO:0007669"/>
    <property type="project" value="TreeGrafter"/>
</dbReference>
<keyword evidence="4" id="KW-0067">ATP-binding</keyword>
<dbReference type="InterPro" id="IPR050699">
    <property type="entry name" value="RNA-DNA_Helicase"/>
</dbReference>
<organism evidence="9 10">
    <name type="scientific">Bifidobacterium commune</name>
    <dbReference type="NCBI Taxonomy" id="1505727"/>
    <lineage>
        <taxon>Bacteria</taxon>
        <taxon>Bacillati</taxon>
        <taxon>Actinomycetota</taxon>
        <taxon>Actinomycetes</taxon>
        <taxon>Bifidobacteriales</taxon>
        <taxon>Bifidobacteriaceae</taxon>
        <taxon>Bifidobacterium</taxon>
    </lineage>
</organism>
<dbReference type="EMBL" id="FMBL01000001">
    <property type="protein sequence ID" value="SCC78818.1"/>
    <property type="molecule type" value="Genomic_DNA"/>
</dbReference>
<proteinExistence type="predicted"/>
<dbReference type="GO" id="GO:0055087">
    <property type="term" value="C:Ski complex"/>
    <property type="evidence" value="ECO:0007669"/>
    <property type="project" value="TreeGrafter"/>
</dbReference>
<evidence type="ECO:0000256" key="2">
    <source>
        <dbReference type="ARBA" id="ARBA00022801"/>
    </source>
</evidence>
<feature type="region of interest" description="Disordered" evidence="6">
    <location>
        <begin position="297"/>
        <end position="322"/>
    </location>
</feature>
<dbReference type="InterPro" id="IPR012961">
    <property type="entry name" value="Ski2/MTR4_C"/>
</dbReference>
<keyword evidence="2" id="KW-0378">Hydrolase</keyword>
<evidence type="ECO:0000259" key="8">
    <source>
        <dbReference type="PROSITE" id="PS51194"/>
    </source>
</evidence>
<evidence type="ECO:0000313" key="10">
    <source>
        <dbReference type="Proteomes" id="UP000242610"/>
    </source>
</evidence>
<keyword evidence="1" id="KW-0547">Nucleotide-binding</keyword>
<dbReference type="SMART" id="SM01142">
    <property type="entry name" value="DSHCT"/>
    <property type="match status" value="1"/>
</dbReference>
<feature type="compositionally biased region" description="Basic residues" evidence="6">
    <location>
        <begin position="305"/>
        <end position="322"/>
    </location>
</feature>
<evidence type="ECO:0000256" key="4">
    <source>
        <dbReference type="ARBA" id="ARBA00022840"/>
    </source>
</evidence>
<dbReference type="PANTHER" id="PTHR12131">
    <property type="entry name" value="ATP-DEPENDENT RNA AND DNA HELICASE"/>
    <property type="match status" value="1"/>
</dbReference>
<dbReference type="GO" id="GO:0004386">
    <property type="term" value="F:helicase activity"/>
    <property type="evidence" value="ECO:0007669"/>
    <property type="project" value="UniProtKB-KW"/>
</dbReference>
<evidence type="ECO:0000256" key="3">
    <source>
        <dbReference type="ARBA" id="ARBA00022806"/>
    </source>
</evidence>
<keyword evidence="5" id="KW-0175">Coiled coil</keyword>
<dbReference type="Pfam" id="PF00270">
    <property type="entry name" value="DEAD"/>
    <property type="match status" value="1"/>
</dbReference>
<feature type="domain" description="Helicase C-terminal" evidence="8">
    <location>
        <begin position="335"/>
        <end position="534"/>
    </location>
</feature>
<evidence type="ECO:0000256" key="5">
    <source>
        <dbReference type="SAM" id="Coils"/>
    </source>
</evidence>
<dbReference type="SMART" id="SM00487">
    <property type="entry name" value="DEXDc"/>
    <property type="match status" value="1"/>
</dbReference>
<dbReference type="Gene3D" id="1.10.3380.30">
    <property type="match status" value="1"/>
</dbReference>
<dbReference type="Pfam" id="PF08148">
    <property type="entry name" value="DSHCT"/>
    <property type="match status" value="1"/>
</dbReference>
<gene>
    <name evidence="9" type="ORF">GA0061077_0436</name>
</gene>